<name>A0A9P3L892_9APHY</name>
<dbReference type="SUPFAM" id="SSF47240">
    <property type="entry name" value="Ferritin-like"/>
    <property type="match status" value="1"/>
</dbReference>
<keyword evidence="4" id="KW-1185">Reference proteome</keyword>
<keyword evidence="2" id="KW-0732">Signal</keyword>
<dbReference type="Pfam" id="PF13668">
    <property type="entry name" value="Ferritin_2"/>
    <property type="match status" value="1"/>
</dbReference>
<evidence type="ECO:0000313" key="3">
    <source>
        <dbReference type="EMBL" id="GJE84748.1"/>
    </source>
</evidence>
<feature type="region of interest" description="Disordered" evidence="1">
    <location>
        <begin position="318"/>
        <end position="339"/>
    </location>
</feature>
<comment type="caution">
    <text evidence="3">The sequence shown here is derived from an EMBL/GenBank/DDBJ whole genome shotgun (WGS) entry which is preliminary data.</text>
</comment>
<feature type="signal peptide" evidence="2">
    <location>
        <begin position="1"/>
        <end position="18"/>
    </location>
</feature>
<evidence type="ECO:0000313" key="4">
    <source>
        <dbReference type="Proteomes" id="UP000703269"/>
    </source>
</evidence>
<dbReference type="AlphaFoldDB" id="A0A9P3L892"/>
<reference evidence="3 4" key="1">
    <citation type="submission" date="2021-08" db="EMBL/GenBank/DDBJ databases">
        <title>Draft Genome Sequence of Phanerochaete sordida strain YK-624.</title>
        <authorList>
            <person name="Mori T."/>
            <person name="Dohra H."/>
            <person name="Suzuki T."/>
            <person name="Kawagishi H."/>
            <person name="Hirai H."/>
        </authorList>
    </citation>
    <scope>NUCLEOTIDE SEQUENCE [LARGE SCALE GENOMIC DNA]</scope>
    <source>
        <strain evidence="3 4">YK-624</strain>
    </source>
</reference>
<feature type="chain" id="PRO_5040118685" evidence="2">
    <location>
        <begin position="19"/>
        <end position="429"/>
    </location>
</feature>
<dbReference type="Proteomes" id="UP000703269">
    <property type="component" value="Unassembled WGS sequence"/>
</dbReference>
<proteinExistence type="predicted"/>
<dbReference type="EMBL" id="BPQB01000001">
    <property type="protein sequence ID" value="GJE84748.1"/>
    <property type="molecule type" value="Genomic_DNA"/>
</dbReference>
<evidence type="ECO:0000256" key="1">
    <source>
        <dbReference type="SAM" id="MobiDB-lite"/>
    </source>
</evidence>
<sequence length="429" mass="43086">MRISTTFIALAAPFLASALPFKRTASANDLLVMKFAHVLEQLETQFYSEALQKFQVTDFTSAGFVSSDVAVQQFTAIQIDESTHTTVLESLIQSLGDQPISGCTFNFDSILTDVTTMAATARVVENLGVAAYLGAAHLLDDPVLLTDAASIVTVEARHQTVLNILNGGSAIPQAFDIPFSPSQVLAIAGSFISGCDVGVPANPSLAITNTGTVAPGTSLTFSSSALNGSVSTDSLFCQMMLGGAPFAIALPYNQCVVPAGVNGPVAIYVTSDGQPLANNIRDQATNSLLAGPTMAYIDTVPEALSALVRTSAGAPAAASAAPADGSSTASASASTSTTVTTITPDQASSILASASPSPTTLVVPPASSTDAAAAAAAAPSAPVAANNAASGATSVVLAPGGPNMYTGPVSNGALDVIGWTTVQAADVKL</sequence>
<dbReference type="OrthoDB" id="1001765at2759"/>
<accession>A0A9P3L892</accession>
<gene>
    <name evidence="3" type="ORF">PsYK624_008240</name>
</gene>
<protein>
    <submittedName>
        <fullName evidence="3">Ferritin-like domain-containing protein</fullName>
    </submittedName>
</protein>
<organism evidence="3 4">
    <name type="scientific">Phanerochaete sordida</name>
    <dbReference type="NCBI Taxonomy" id="48140"/>
    <lineage>
        <taxon>Eukaryota</taxon>
        <taxon>Fungi</taxon>
        <taxon>Dikarya</taxon>
        <taxon>Basidiomycota</taxon>
        <taxon>Agaricomycotina</taxon>
        <taxon>Agaricomycetes</taxon>
        <taxon>Polyporales</taxon>
        <taxon>Phanerochaetaceae</taxon>
        <taxon>Phanerochaete</taxon>
    </lineage>
</organism>
<dbReference type="InterPro" id="IPR009078">
    <property type="entry name" value="Ferritin-like_SF"/>
</dbReference>
<dbReference type="CDD" id="cd00657">
    <property type="entry name" value="Ferritin_like"/>
    <property type="match status" value="1"/>
</dbReference>
<evidence type="ECO:0000256" key="2">
    <source>
        <dbReference type="SAM" id="SignalP"/>
    </source>
</evidence>